<dbReference type="EMBL" id="NDWU01000012">
    <property type="protein sequence ID" value="PUA31905.1"/>
    <property type="molecule type" value="Genomic_DNA"/>
</dbReference>
<dbReference type="PANTHER" id="PTHR37030">
    <property type="entry name" value="NUCLEOTIDYLTRANSFERASE"/>
    <property type="match status" value="1"/>
</dbReference>
<dbReference type="CDD" id="cd05403">
    <property type="entry name" value="NT_KNTase_like"/>
    <property type="match status" value="1"/>
</dbReference>
<dbReference type="InterPro" id="IPR002934">
    <property type="entry name" value="Polymerase_NTP_transf_dom"/>
</dbReference>
<comment type="caution">
    <text evidence="2">The sequence shown here is derived from an EMBL/GenBank/DDBJ whole genome shotgun (WGS) entry which is preliminary data.</text>
</comment>
<dbReference type="SUPFAM" id="SSF81301">
    <property type="entry name" value="Nucleotidyltransferase"/>
    <property type="match status" value="1"/>
</dbReference>
<dbReference type="Gene3D" id="3.30.460.10">
    <property type="entry name" value="Beta Polymerase, domain 2"/>
    <property type="match status" value="1"/>
</dbReference>
<evidence type="ECO:0000259" key="1">
    <source>
        <dbReference type="Pfam" id="PF01909"/>
    </source>
</evidence>
<dbReference type="PANTHER" id="PTHR37030:SF1">
    <property type="entry name" value="NUCLEOTIDYLTRANSFERASE"/>
    <property type="match status" value="1"/>
</dbReference>
<reference evidence="2 3" key="1">
    <citation type="submission" date="2017-04" db="EMBL/GenBank/DDBJ databases">
        <title>Draft Aigarchaeota genome from a New Zealand hot spring.</title>
        <authorList>
            <person name="Reysenbach A.-L."/>
            <person name="Donaho J.A."/>
            <person name="Gerhart J."/>
            <person name="Kelley J.F."/>
            <person name="Kouba K."/>
            <person name="Podar M."/>
            <person name="Stott M."/>
        </authorList>
    </citation>
    <scope>NUCLEOTIDE SEQUENCE [LARGE SCALE GENOMIC DNA]</scope>
    <source>
        <strain evidence="2">NZ13_MG1</strain>
    </source>
</reference>
<sequence>MVENWRRYVIKIYDAAKSILPDACVYVFGSVVMGEATGGSDVDILVVSKSMPRNGLERMRVRIEIEKAANLPLHHPFEFHLVNEEEAKWYFERVSELQDVSSIVKSSNQ</sequence>
<feature type="domain" description="Polymerase nucleotidyl transferase" evidence="1">
    <location>
        <begin position="11"/>
        <end position="80"/>
    </location>
</feature>
<dbReference type="InterPro" id="IPR043519">
    <property type="entry name" value="NT_sf"/>
</dbReference>
<evidence type="ECO:0000313" key="2">
    <source>
        <dbReference type="EMBL" id="PUA31905.1"/>
    </source>
</evidence>
<dbReference type="Pfam" id="PF01909">
    <property type="entry name" value="NTP_transf_2"/>
    <property type="match status" value="1"/>
</dbReference>
<name>A0A2R7Y2X5_9ARCH</name>
<dbReference type="Proteomes" id="UP000244066">
    <property type="component" value="Unassembled WGS sequence"/>
</dbReference>
<proteinExistence type="predicted"/>
<organism evidence="2 3">
    <name type="scientific">Candidatus Terraquivivens tikiterensis</name>
    <dbReference type="NCBI Taxonomy" id="1980982"/>
    <lineage>
        <taxon>Archaea</taxon>
        <taxon>Nitrososphaerota</taxon>
        <taxon>Candidatus Wolframiiraptoraceae</taxon>
        <taxon>Candidatus Terraquivivens</taxon>
    </lineage>
</organism>
<gene>
    <name evidence="2" type="ORF">B9J98_05035</name>
</gene>
<accession>A0A2R7Y2X5</accession>
<evidence type="ECO:0000313" key="3">
    <source>
        <dbReference type="Proteomes" id="UP000244066"/>
    </source>
</evidence>
<dbReference type="AlphaFoldDB" id="A0A2R7Y2X5"/>
<protein>
    <recommendedName>
        <fullName evidence="1">Polymerase nucleotidyl transferase domain-containing protein</fullName>
    </recommendedName>
</protein>
<dbReference type="GO" id="GO:0016779">
    <property type="term" value="F:nucleotidyltransferase activity"/>
    <property type="evidence" value="ECO:0007669"/>
    <property type="project" value="InterPro"/>
</dbReference>